<proteinExistence type="predicted"/>
<evidence type="ECO:0000313" key="3">
    <source>
        <dbReference type="Proteomes" id="UP000663829"/>
    </source>
</evidence>
<name>A0A815X6S1_9BILA</name>
<dbReference type="AlphaFoldDB" id="A0A815X6S1"/>
<comment type="caution">
    <text evidence="1">The sequence shown here is derived from an EMBL/GenBank/DDBJ whole genome shotgun (WGS) entry which is preliminary data.</text>
</comment>
<dbReference type="Proteomes" id="UP000681722">
    <property type="component" value="Unassembled WGS sequence"/>
</dbReference>
<organism evidence="1 3">
    <name type="scientific">Didymodactylos carnosus</name>
    <dbReference type="NCBI Taxonomy" id="1234261"/>
    <lineage>
        <taxon>Eukaryota</taxon>
        <taxon>Metazoa</taxon>
        <taxon>Spiralia</taxon>
        <taxon>Gnathifera</taxon>
        <taxon>Rotifera</taxon>
        <taxon>Eurotatoria</taxon>
        <taxon>Bdelloidea</taxon>
        <taxon>Philodinida</taxon>
        <taxon>Philodinidae</taxon>
        <taxon>Didymodactylos</taxon>
    </lineage>
</organism>
<accession>A0A815X6S1</accession>
<evidence type="ECO:0000313" key="1">
    <source>
        <dbReference type="EMBL" id="CAF1551589.1"/>
    </source>
</evidence>
<keyword evidence="3" id="KW-1185">Reference proteome</keyword>
<sequence>MVASPAGDVKTVKKLLSKETRGANLITASSGTVLHMDATGPMSSLLTAVKETVCTMPERALAVVEGKDLNSDAF</sequence>
<evidence type="ECO:0000313" key="2">
    <source>
        <dbReference type="EMBL" id="CAF4412641.1"/>
    </source>
</evidence>
<protein>
    <submittedName>
        <fullName evidence="1">Uncharacterized protein</fullName>
    </submittedName>
</protein>
<gene>
    <name evidence="1" type="ORF">GPM918_LOCUS39235</name>
    <name evidence="2" type="ORF">SRO942_LOCUS40098</name>
</gene>
<dbReference type="Proteomes" id="UP000663829">
    <property type="component" value="Unassembled WGS sequence"/>
</dbReference>
<dbReference type="EMBL" id="CAJNOQ010027197">
    <property type="protein sequence ID" value="CAF1551589.1"/>
    <property type="molecule type" value="Genomic_DNA"/>
</dbReference>
<dbReference type="OrthoDB" id="10049489at2759"/>
<reference evidence="1" key="1">
    <citation type="submission" date="2021-02" db="EMBL/GenBank/DDBJ databases">
        <authorList>
            <person name="Nowell W R."/>
        </authorList>
    </citation>
    <scope>NUCLEOTIDE SEQUENCE</scope>
</reference>
<dbReference type="EMBL" id="CAJOBC010092884">
    <property type="protein sequence ID" value="CAF4412641.1"/>
    <property type="molecule type" value="Genomic_DNA"/>
</dbReference>